<dbReference type="KEGG" id="pfd:PFDG_00752"/>
<evidence type="ECO:0000313" key="2">
    <source>
        <dbReference type="Proteomes" id="UP000054282"/>
    </source>
</evidence>
<reference evidence="2" key="2">
    <citation type="submission" date="2006-09" db="EMBL/GenBank/DDBJ databases">
        <title>The genome sequence of Plasmodium falciparum Dd2.</title>
        <authorList>
            <consortium name="The Broad Institute Genome Sequencing Platform"/>
            <person name="Birren B."/>
            <person name="Lander E."/>
            <person name="Galagan J."/>
            <person name="Nusbaum C."/>
            <person name="Devon K."/>
            <person name="Henn M."/>
            <person name="Jaffe D."/>
            <person name="Butler J."/>
            <person name="Alvarez P."/>
            <person name="Gnerre S."/>
            <person name="Grabherr M."/>
            <person name="Kleber M."/>
            <person name="Mauceli E."/>
            <person name="Brockman W."/>
            <person name="MacCallum I.A."/>
            <person name="Rounsley S."/>
            <person name="Young S."/>
            <person name="LaButti K."/>
            <person name="Pushparaj V."/>
            <person name="DeCaprio D."/>
            <person name="Crawford M."/>
            <person name="Koehrsen M."/>
            <person name="Engels R."/>
            <person name="Montgomery P."/>
            <person name="Pearson M."/>
            <person name="Howarth C."/>
            <person name="Larson L."/>
            <person name="Luoma S."/>
            <person name="White J."/>
            <person name="Kodira C."/>
            <person name="Zeng Q."/>
            <person name="O'Leary S."/>
            <person name="Yandava C."/>
            <person name="Alvarado L."/>
            <person name="Wirth D."/>
            <person name="Volkman S."/>
            <person name="Hartl D."/>
        </authorList>
    </citation>
    <scope>NUCLEOTIDE SEQUENCE [LARGE SCALE GENOMIC DNA]</scope>
</reference>
<dbReference type="AlphaFoldDB" id="A0A0L7LXH2"/>
<evidence type="ECO:0000313" key="1">
    <source>
        <dbReference type="EMBL" id="KOB85309.1"/>
    </source>
</evidence>
<organism evidence="1 2">
    <name type="scientific">Plasmodium falciparum (isolate Dd2)</name>
    <dbReference type="NCBI Taxonomy" id="57267"/>
    <lineage>
        <taxon>Eukaryota</taxon>
        <taxon>Sar</taxon>
        <taxon>Alveolata</taxon>
        <taxon>Apicomplexa</taxon>
        <taxon>Aconoidasida</taxon>
        <taxon>Haemosporida</taxon>
        <taxon>Plasmodiidae</taxon>
        <taxon>Plasmodium</taxon>
        <taxon>Plasmodium (Laverania)</taxon>
    </lineage>
</organism>
<proteinExistence type="predicted"/>
<dbReference type="Proteomes" id="UP000054282">
    <property type="component" value="Unassembled WGS sequence"/>
</dbReference>
<reference evidence="2" key="1">
    <citation type="submission" date="2006-09" db="EMBL/GenBank/DDBJ databases">
        <title>Annotation of Plasmodium falciparum Dd2.</title>
        <authorList>
            <consortium name="The Broad Institute Genome Sequencing Platform"/>
            <person name="Volkman S.K."/>
            <person name="Neafsey D.E."/>
            <person name="Dash A.P."/>
            <person name="Chitnis C.E."/>
            <person name="Hartl D.L."/>
            <person name="Young S.K."/>
            <person name="Zeng Q."/>
            <person name="Koehrsen M."/>
            <person name="Alvarado L."/>
            <person name="Berlin A."/>
            <person name="Borenstein D."/>
            <person name="Chapman S.B."/>
            <person name="Chen Z."/>
            <person name="Engels R."/>
            <person name="Freedman E."/>
            <person name="Gellesch M."/>
            <person name="Goldberg J."/>
            <person name="Griggs A."/>
            <person name="Gujja S."/>
            <person name="Heilman E.R."/>
            <person name="Heiman D.I."/>
            <person name="Howarth C."/>
            <person name="Jen D."/>
            <person name="Larson L."/>
            <person name="Mehta T."/>
            <person name="Neiman D."/>
            <person name="Park D."/>
            <person name="Pearson M."/>
            <person name="Roberts A."/>
            <person name="Saif S."/>
            <person name="Shea T."/>
            <person name="Shenoy N."/>
            <person name="Sisk P."/>
            <person name="Stolte C."/>
            <person name="Sykes S."/>
            <person name="Walk T."/>
            <person name="White J."/>
            <person name="Yandava C."/>
            <person name="Haas B."/>
            <person name="Henn M.R."/>
            <person name="Nusbaum C."/>
            <person name="Birren B."/>
        </authorList>
    </citation>
    <scope>NUCLEOTIDE SEQUENCE [LARGE SCALE GENOMIC DNA]</scope>
</reference>
<dbReference type="EMBL" id="DS016118">
    <property type="protein sequence ID" value="KOB85309.1"/>
    <property type="molecule type" value="Genomic_DNA"/>
</dbReference>
<name>A0A0L7LXH2_PLAF4</name>
<accession>A0A0L7LXH2</accession>
<gene>
    <name evidence="1" type="ORF">PFDG_00752</name>
</gene>
<protein>
    <submittedName>
        <fullName evidence="1">Uncharacterized protein</fullName>
    </submittedName>
</protein>
<sequence>MENIYLSKTTISFYIIFCYTILNMRDITKIHAVLVAYERRKSLEFFVLGIKKANIVYIVYKKPKKIWEPNIKSISFSITAVTNSKMDETIPSTKVTLFLFISILSTKIV</sequence>